<dbReference type="PANTHER" id="PTHR33933:SF1">
    <property type="entry name" value="PROTEIN ADENYLYLTRANSFERASE MNTA-RELATED"/>
    <property type="match status" value="1"/>
</dbReference>
<evidence type="ECO:0000259" key="1">
    <source>
        <dbReference type="Pfam" id="PF18765"/>
    </source>
</evidence>
<name>A0A0W0X131_9GAMM</name>
<dbReference type="AlphaFoldDB" id="A0A0W0X131"/>
<comment type="caution">
    <text evidence="2">The sequence shown here is derived from an EMBL/GenBank/DDBJ whole genome shotgun (WGS) entry which is preliminary data.</text>
</comment>
<evidence type="ECO:0000313" key="2">
    <source>
        <dbReference type="EMBL" id="KTD38283.1"/>
    </source>
</evidence>
<gene>
    <name evidence="2" type="ORF">Loak_1959</name>
</gene>
<sequence length="105" mass="11682">MSNETRDDYGLPSSVIKSLKNVFKKHPNIEKVILYGSRAKGTYHTGSDIDLCIVGSALTLSELLAIENQIDDLLLPWKIDLSLKHTIDNTELLAHMSKIGTTIYP</sequence>
<dbReference type="InterPro" id="IPR043519">
    <property type="entry name" value="NT_sf"/>
</dbReference>
<dbReference type="PATRIC" id="fig|29423.5.peg.2056"/>
<protein>
    <submittedName>
        <fullName evidence="2">DNA polymerase, beta-like region</fullName>
    </submittedName>
</protein>
<dbReference type="Gene3D" id="3.30.460.10">
    <property type="entry name" value="Beta Polymerase, domain 2"/>
    <property type="match status" value="1"/>
</dbReference>
<evidence type="ECO:0000313" key="3">
    <source>
        <dbReference type="Proteomes" id="UP000054858"/>
    </source>
</evidence>
<dbReference type="RefSeq" id="WP_042238581.1">
    <property type="nucleotide sequence ID" value="NZ_LCUA01000003.1"/>
</dbReference>
<dbReference type="InterPro" id="IPR052548">
    <property type="entry name" value="Type_VII_TA_antitoxin"/>
</dbReference>
<dbReference type="Pfam" id="PF18765">
    <property type="entry name" value="Polbeta"/>
    <property type="match status" value="1"/>
</dbReference>
<dbReference type="Proteomes" id="UP000054858">
    <property type="component" value="Unassembled WGS sequence"/>
</dbReference>
<accession>A0A0W0X131</accession>
<organism evidence="2 3">
    <name type="scientific">Legionella oakridgensis</name>
    <dbReference type="NCBI Taxonomy" id="29423"/>
    <lineage>
        <taxon>Bacteria</taxon>
        <taxon>Pseudomonadati</taxon>
        <taxon>Pseudomonadota</taxon>
        <taxon>Gammaproteobacteria</taxon>
        <taxon>Legionellales</taxon>
        <taxon>Legionellaceae</taxon>
        <taxon>Legionella</taxon>
    </lineage>
</organism>
<dbReference type="InterPro" id="IPR041633">
    <property type="entry name" value="Polbeta"/>
</dbReference>
<dbReference type="PANTHER" id="PTHR33933">
    <property type="entry name" value="NUCLEOTIDYLTRANSFERASE"/>
    <property type="match status" value="1"/>
</dbReference>
<feature type="domain" description="Polymerase beta nucleotidyltransferase" evidence="1">
    <location>
        <begin position="18"/>
        <end position="104"/>
    </location>
</feature>
<reference evidence="2 3" key="1">
    <citation type="submission" date="2015-11" db="EMBL/GenBank/DDBJ databases">
        <title>Genomic analysis of 38 Legionella species identifies large and diverse effector repertoires.</title>
        <authorList>
            <person name="Burstein D."/>
            <person name="Amaro F."/>
            <person name="Zusman T."/>
            <person name="Lifshitz Z."/>
            <person name="Cohen O."/>
            <person name="Gilbert J.A."/>
            <person name="Pupko T."/>
            <person name="Shuman H.A."/>
            <person name="Segal G."/>
        </authorList>
    </citation>
    <scope>NUCLEOTIDE SEQUENCE [LARGE SCALE GENOMIC DNA]</scope>
    <source>
        <strain evidence="2 3">Oak Ridge-10</strain>
    </source>
</reference>
<proteinExistence type="predicted"/>
<dbReference type="CDD" id="cd05403">
    <property type="entry name" value="NT_KNTase_like"/>
    <property type="match status" value="1"/>
</dbReference>
<dbReference type="EMBL" id="LNYP01000029">
    <property type="protein sequence ID" value="KTD38283.1"/>
    <property type="molecule type" value="Genomic_DNA"/>
</dbReference>
<dbReference type="SUPFAM" id="SSF81301">
    <property type="entry name" value="Nucleotidyltransferase"/>
    <property type="match status" value="1"/>
</dbReference>